<gene>
    <name evidence="1" type="ORF">NFIA_097110</name>
</gene>
<dbReference type="SUPFAM" id="SSF51971">
    <property type="entry name" value="Nucleotide-binding domain"/>
    <property type="match status" value="1"/>
</dbReference>
<dbReference type="EMBL" id="DS027694">
    <property type="protein sequence ID" value="EAW20088.1"/>
    <property type="molecule type" value="Genomic_DNA"/>
</dbReference>
<dbReference type="PANTHER" id="PTHR38688">
    <property type="entry name" value="PYR_REDOX_2 DOMAIN-CONTAINING PROTEIN"/>
    <property type="match status" value="1"/>
</dbReference>
<dbReference type="InterPro" id="IPR053275">
    <property type="entry name" value="Agnestin_monoxygenase"/>
</dbReference>
<dbReference type="Proteomes" id="UP000006702">
    <property type="component" value="Unassembled WGS sequence"/>
</dbReference>
<dbReference type="VEuPathDB" id="FungiDB:NFIA_097110"/>
<keyword evidence="2" id="KW-1185">Reference proteome</keyword>
<evidence type="ECO:0000313" key="1">
    <source>
        <dbReference type="EMBL" id="EAW20088.1"/>
    </source>
</evidence>
<evidence type="ECO:0000313" key="2">
    <source>
        <dbReference type="Proteomes" id="UP000006702"/>
    </source>
</evidence>
<accession>A1DB48</accession>
<dbReference type="AlphaFoldDB" id="A1DB48"/>
<sequence>MNPPQKCAAVVVGAGPAGLAVVGNLLERQLGGKIAWVDPYFQAGRVGRKYREVPSNTKVSFFQAYATGVQPFRAVISSTRMPNAFTTLAKLDQDQTCLLQHGADMVQALTEGIVKLDRVVQCKGYVVAANLAEKRLDLDNVLKPSELASYLPRDTPLTIAVVGASHSAILALLNLVDLARSSHPQLRIKWFTRHPLRYAEYMDGWILRDNTGLKGLAADFARQQLEDEVLPTSEAGRFITKVDCSSGKEMAQFKLQLPFCTHIVQAIGFARDPLPELSVNGSPLEPDFDHETGGFYDQRGRLVKGLYGAGIAFPERTVDPHGNVEYAVGFFKFMKFIKRVCPQWVAA</sequence>
<dbReference type="RefSeq" id="XP_001261985.1">
    <property type="nucleotide sequence ID" value="XM_001261984.1"/>
</dbReference>
<evidence type="ECO:0008006" key="3">
    <source>
        <dbReference type="Google" id="ProtNLM"/>
    </source>
</evidence>
<dbReference type="OMA" id="VEYAVGF"/>
<protein>
    <recommendedName>
        <fullName evidence="3">FAD/NAD(P)-binding domain-containing protein</fullName>
    </recommendedName>
</protein>
<reference evidence="2" key="1">
    <citation type="journal article" date="2008" name="PLoS Genet.">
        <title>Genomic islands in the pathogenic filamentous fungus Aspergillus fumigatus.</title>
        <authorList>
            <person name="Fedorova N.D."/>
            <person name="Khaldi N."/>
            <person name="Joardar V.S."/>
            <person name="Maiti R."/>
            <person name="Amedeo P."/>
            <person name="Anderson M.J."/>
            <person name="Crabtree J."/>
            <person name="Silva J.C."/>
            <person name="Badger J.H."/>
            <person name="Albarraq A."/>
            <person name="Angiuoli S."/>
            <person name="Bussey H."/>
            <person name="Bowyer P."/>
            <person name="Cotty P.J."/>
            <person name="Dyer P.S."/>
            <person name="Egan A."/>
            <person name="Galens K."/>
            <person name="Fraser-Liggett C.M."/>
            <person name="Haas B.J."/>
            <person name="Inman J.M."/>
            <person name="Kent R."/>
            <person name="Lemieux S."/>
            <person name="Malavazi I."/>
            <person name="Orvis J."/>
            <person name="Roemer T."/>
            <person name="Ronning C.M."/>
            <person name="Sundaram J.P."/>
            <person name="Sutton G."/>
            <person name="Turner G."/>
            <person name="Venter J.C."/>
            <person name="White O.R."/>
            <person name="Whitty B.R."/>
            <person name="Youngman P."/>
            <person name="Wolfe K.H."/>
            <person name="Goldman G.H."/>
            <person name="Wortman J.R."/>
            <person name="Jiang B."/>
            <person name="Denning D.W."/>
            <person name="Nierman W.C."/>
        </authorList>
    </citation>
    <scope>NUCLEOTIDE SEQUENCE [LARGE SCALE GENOMIC DNA]</scope>
    <source>
        <strain evidence="2">ATCC 1020 / DSM 3700 / CBS 544.65 / FGSC A1164 / JCM 1740 / NRRL 181 / WB 181</strain>
    </source>
</reference>
<dbReference type="GeneID" id="4588934"/>
<dbReference type="PANTHER" id="PTHR38688:SF1">
    <property type="entry name" value="FAD_NAD(P)-BINDING DOMAIN-CONTAINING PROTEIN"/>
    <property type="match status" value="1"/>
</dbReference>
<dbReference type="STRING" id="331117.A1DB48"/>
<dbReference type="KEGG" id="nfi:NFIA_097110"/>
<dbReference type="eggNOG" id="ENOG502RXKM">
    <property type="taxonomic scope" value="Eukaryota"/>
</dbReference>
<name>A1DB48_NEOFI</name>
<dbReference type="OrthoDB" id="432536at2759"/>
<organism evidence="1 2">
    <name type="scientific">Neosartorya fischeri (strain ATCC 1020 / DSM 3700 / CBS 544.65 / FGSC A1164 / JCM 1740 / NRRL 181 / WB 181)</name>
    <name type="common">Aspergillus fischerianus</name>
    <dbReference type="NCBI Taxonomy" id="331117"/>
    <lineage>
        <taxon>Eukaryota</taxon>
        <taxon>Fungi</taxon>
        <taxon>Dikarya</taxon>
        <taxon>Ascomycota</taxon>
        <taxon>Pezizomycotina</taxon>
        <taxon>Eurotiomycetes</taxon>
        <taxon>Eurotiomycetidae</taxon>
        <taxon>Eurotiales</taxon>
        <taxon>Aspergillaceae</taxon>
        <taxon>Aspergillus</taxon>
        <taxon>Aspergillus subgen. Fumigati</taxon>
    </lineage>
</organism>
<proteinExistence type="predicted"/>
<dbReference type="HOGENOM" id="CLU_033663_1_0_1"/>